<evidence type="ECO:0000256" key="1">
    <source>
        <dbReference type="SAM" id="Phobius"/>
    </source>
</evidence>
<proteinExistence type="predicted"/>
<dbReference type="Proteomes" id="UP000095039">
    <property type="component" value="Unassembled WGS sequence"/>
</dbReference>
<protein>
    <submittedName>
        <fullName evidence="2">Uncharacterized protein</fullName>
    </submittedName>
</protein>
<feature type="transmembrane region" description="Helical" evidence="1">
    <location>
        <begin position="29"/>
        <end position="50"/>
    </location>
</feature>
<reference evidence="2 3" key="1">
    <citation type="journal article" date="2012" name="Science">
        <title>Ecological populations of bacteria act as socially cohesive units of antibiotic production and resistance.</title>
        <authorList>
            <person name="Cordero O.X."/>
            <person name="Wildschutte H."/>
            <person name="Kirkup B."/>
            <person name="Proehl S."/>
            <person name="Ngo L."/>
            <person name="Hussain F."/>
            <person name="Le Roux F."/>
            <person name="Mincer T."/>
            <person name="Polz M.F."/>
        </authorList>
    </citation>
    <scope>NUCLEOTIDE SEQUENCE [LARGE SCALE GENOMIC DNA]</scope>
    <source>
        <strain evidence="2 3">FF-454</strain>
    </source>
</reference>
<organism evidence="2 3">
    <name type="scientific">Enterovibrio norvegicus FF-454</name>
    <dbReference type="NCBI Taxonomy" id="1185651"/>
    <lineage>
        <taxon>Bacteria</taxon>
        <taxon>Pseudomonadati</taxon>
        <taxon>Pseudomonadota</taxon>
        <taxon>Gammaproteobacteria</taxon>
        <taxon>Vibrionales</taxon>
        <taxon>Vibrionaceae</taxon>
        <taxon>Enterovibrio</taxon>
    </lineage>
</organism>
<dbReference type="EMBL" id="AJWN02000040">
    <property type="protein sequence ID" value="OEE62195.1"/>
    <property type="molecule type" value="Genomic_DNA"/>
</dbReference>
<keyword evidence="1" id="KW-0472">Membrane</keyword>
<sequence>MAFIWSIAHSFSDFKLYLFDLCWRCAVDVSFWFVRIAVLVLTLLSCSLVFGRLNVFVNWIHLLALGIRDALNHC</sequence>
<keyword evidence="1" id="KW-1133">Transmembrane helix</keyword>
<evidence type="ECO:0000313" key="3">
    <source>
        <dbReference type="Proteomes" id="UP000095039"/>
    </source>
</evidence>
<keyword evidence="1" id="KW-0812">Transmembrane</keyword>
<evidence type="ECO:0000313" key="2">
    <source>
        <dbReference type="EMBL" id="OEE62195.1"/>
    </source>
</evidence>
<accession>A0A1E5C9N9</accession>
<gene>
    <name evidence="2" type="ORF">A1OK_01420</name>
</gene>
<name>A0A1E5C9N9_9GAMM</name>
<keyword evidence="3" id="KW-1185">Reference proteome</keyword>
<comment type="caution">
    <text evidence="2">The sequence shown here is derived from an EMBL/GenBank/DDBJ whole genome shotgun (WGS) entry which is preliminary data.</text>
</comment>
<dbReference type="AlphaFoldDB" id="A0A1E5C9N9"/>